<evidence type="ECO:0000256" key="3">
    <source>
        <dbReference type="ARBA" id="ARBA00023186"/>
    </source>
</evidence>
<organism evidence="5 6">
    <name type="scientific">Paracoccus limosus</name>
    <dbReference type="NCBI Taxonomy" id="913252"/>
    <lineage>
        <taxon>Bacteria</taxon>
        <taxon>Pseudomonadati</taxon>
        <taxon>Pseudomonadota</taxon>
        <taxon>Alphaproteobacteria</taxon>
        <taxon>Rhodobacterales</taxon>
        <taxon>Paracoccaceae</taxon>
        <taxon>Paracoccus</taxon>
    </lineage>
</organism>
<dbReference type="AlphaFoldDB" id="A0A844H4X2"/>
<dbReference type="Gene3D" id="2.60.260.20">
    <property type="entry name" value="Urease metallochaperone UreE, N-terminal domain"/>
    <property type="match status" value="1"/>
</dbReference>
<evidence type="ECO:0000259" key="4">
    <source>
        <dbReference type="SMART" id="SM00988"/>
    </source>
</evidence>
<evidence type="ECO:0000256" key="1">
    <source>
        <dbReference type="ARBA" id="ARBA00022490"/>
    </source>
</evidence>
<sequence length="150" mass="16896">MILEHILGAVTDPWIAAPLHRLEHQDAVETVTLSREDMSRKRLRACTDKGTEVAIALDRASALFDGAVLLLDDRAAIVLRMEPEEWLCLRPRDLTEAISVGFFAGNLHWRVRFGDGQLQVALERERAVYLERLADRLADGRITLIDGDQP</sequence>
<evidence type="ECO:0000313" key="6">
    <source>
        <dbReference type="Proteomes" id="UP000442533"/>
    </source>
</evidence>
<dbReference type="SUPFAM" id="SSF69737">
    <property type="entry name" value="Urease metallochaperone UreE, C-terminal domain"/>
    <property type="match status" value="1"/>
</dbReference>
<keyword evidence="3" id="KW-0143">Chaperone</keyword>
<proteinExistence type="predicted"/>
<dbReference type="InterPro" id="IPR012406">
    <property type="entry name" value="UreE"/>
</dbReference>
<evidence type="ECO:0000256" key="2">
    <source>
        <dbReference type="ARBA" id="ARBA00022596"/>
    </source>
</evidence>
<dbReference type="Pfam" id="PF02814">
    <property type="entry name" value="UreE_N"/>
    <property type="match status" value="1"/>
</dbReference>
<keyword evidence="2" id="KW-0533">Nickel</keyword>
<dbReference type="InterPro" id="IPR036118">
    <property type="entry name" value="UreE_N_sf"/>
</dbReference>
<dbReference type="EMBL" id="WMIF01000027">
    <property type="protein sequence ID" value="MTH36039.1"/>
    <property type="molecule type" value="Genomic_DNA"/>
</dbReference>
<dbReference type="PIRSF" id="PIRSF036402">
    <property type="entry name" value="Ureas_acces_UreE"/>
    <property type="match status" value="1"/>
</dbReference>
<dbReference type="GO" id="GO:0006457">
    <property type="term" value="P:protein folding"/>
    <property type="evidence" value="ECO:0007669"/>
    <property type="project" value="InterPro"/>
</dbReference>
<dbReference type="GO" id="GO:0016151">
    <property type="term" value="F:nickel cation binding"/>
    <property type="evidence" value="ECO:0007669"/>
    <property type="project" value="InterPro"/>
</dbReference>
<protein>
    <submittedName>
        <fullName evidence="5">Urease accessory protein UreE</fullName>
    </submittedName>
</protein>
<dbReference type="OrthoDB" id="7376380at2"/>
<evidence type="ECO:0000313" key="5">
    <source>
        <dbReference type="EMBL" id="MTH36039.1"/>
    </source>
</evidence>
<accession>A0A844H4X2</accession>
<feature type="domain" description="UreE urease accessory N-terminal" evidence="4">
    <location>
        <begin position="15"/>
        <end position="77"/>
    </location>
</feature>
<dbReference type="InterPro" id="IPR004029">
    <property type="entry name" value="UreE_N"/>
</dbReference>
<comment type="caution">
    <text evidence="5">The sequence shown here is derived from an EMBL/GenBank/DDBJ whole genome shotgun (WGS) entry which is preliminary data.</text>
</comment>
<dbReference type="GO" id="GO:0005737">
    <property type="term" value="C:cytoplasm"/>
    <property type="evidence" value="ECO:0007669"/>
    <property type="project" value="InterPro"/>
</dbReference>
<dbReference type="SMART" id="SM00988">
    <property type="entry name" value="UreE_N"/>
    <property type="match status" value="1"/>
</dbReference>
<gene>
    <name evidence="5" type="primary">ureE</name>
    <name evidence="5" type="ORF">GL279_15665</name>
</gene>
<keyword evidence="6" id="KW-1185">Reference proteome</keyword>
<dbReference type="Proteomes" id="UP000442533">
    <property type="component" value="Unassembled WGS sequence"/>
</dbReference>
<reference evidence="5 6" key="1">
    <citation type="submission" date="2019-11" db="EMBL/GenBank/DDBJ databases">
        <authorList>
            <person name="Dong K."/>
        </authorList>
    </citation>
    <scope>NUCLEOTIDE SEQUENCE [LARGE SCALE GENOMIC DNA]</scope>
    <source>
        <strain evidence="5 6">JCM 17370</strain>
    </source>
</reference>
<name>A0A844H4X2_9RHOB</name>
<keyword evidence="1" id="KW-0963">Cytoplasm</keyword>
<dbReference type="SUPFAM" id="SSF69287">
    <property type="entry name" value="Urease metallochaperone UreE, N-terminal domain"/>
    <property type="match status" value="1"/>
</dbReference>
<dbReference type="NCBIfam" id="NF009752">
    <property type="entry name" value="PRK13261.1-2"/>
    <property type="match status" value="1"/>
</dbReference>